<evidence type="ECO:0000313" key="2">
    <source>
        <dbReference type="Proteomes" id="UP000034681"/>
    </source>
</evidence>
<reference evidence="1" key="1">
    <citation type="submission" date="2012-04" db="EMBL/GenBank/DDBJ databases">
        <authorList>
            <person name="Borisov I.G."/>
            <person name="Ivanikova N.V."/>
            <person name="Pinevich A.V."/>
        </authorList>
    </citation>
    <scope>NUCLEOTIDE SEQUENCE</scope>
    <source>
        <strain evidence="1">CALU 1027</strain>
    </source>
</reference>
<keyword evidence="2" id="KW-1185">Reference proteome</keyword>
<dbReference type="EMBL" id="AJTX02000006">
    <property type="protein sequence ID" value="KKI99080.1"/>
    <property type="molecule type" value="Genomic_DNA"/>
</dbReference>
<dbReference type="AlphaFoldDB" id="A0A0M2PRB8"/>
<accession>A0A0M2PRB8</accession>
<organism evidence="1 2">
    <name type="scientific">Prochlorothrix hollandica PCC 9006 = CALU 1027</name>
    <dbReference type="NCBI Taxonomy" id="317619"/>
    <lineage>
        <taxon>Bacteria</taxon>
        <taxon>Bacillati</taxon>
        <taxon>Cyanobacteriota</taxon>
        <taxon>Cyanophyceae</taxon>
        <taxon>Prochlorotrichales</taxon>
        <taxon>Prochlorotrichaceae</taxon>
        <taxon>Prochlorothrix</taxon>
    </lineage>
</organism>
<gene>
    <name evidence="1" type="ORF">PROH_14925</name>
</gene>
<evidence type="ECO:0000313" key="1">
    <source>
        <dbReference type="EMBL" id="KKI99080.1"/>
    </source>
</evidence>
<sequence>MKFSTLLLNTSGLREGNRISSGAIAIGSKGKHLGSGQLQFHPLGVRCNIILVENAIALAMIPEFLEST</sequence>
<name>A0A0M2PRB8_PROHO</name>
<comment type="caution">
    <text evidence="1">The sequence shown here is derived from an EMBL/GenBank/DDBJ whole genome shotgun (WGS) entry which is preliminary data.</text>
</comment>
<proteinExistence type="predicted"/>
<dbReference type="RefSeq" id="WP_016924841.1">
    <property type="nucleotide sequence ID" value="NZ_KB235937.1"/>
</dbReference>
<protein>
    <submittedName>
        <fullName evidence="1">Uncharacterized protein</fullName>
    </submittedName>
</protein>
<dbReference type="Proteomes" id="UP000034681">
    <property type="component" value="Unassembled WGS sequence"/>
</dbReference>